<dbReference type="EMBL" id="JAYRBN010000040">
    <property type="protein sequence ID" value="KAL2745840.1"/>
    <property type="molecule type" value="Genomic_DNA"/>
</dbReference>
<feature type="compositionally biased region" description="Acidic residues" evidence="1">
    <location>
        <begin position="25"/>
        <end position="53"/>
    </location>
</feature>
<gene>
    <name evidence="2" type="ORF">V1477_005994</name>
</gene>
<sequence length="77" mass="9094">MHGLLFRLNFQSGSTRQAVCLKREEDEDEDEEDEEEEEEDEEDEEDEEEEEEEERRPVARTVDATPTNNKMSTAIML</sequence>
<evidence type="ECO:0000313" key="2">
    <source>
        <dbReference type="EMBL" id="KAL2745840.1"/>
    </source>
</evidence>
<protein>
    <submittedName>
        <fullName evidence="2">Uncharacterized protein</fullName>
    </submittedName>
</protein>
<evidence type="ECO:0000313" key="3">
    <source>
        <dbReference type="Proteomes" id="UP001607303"/>
    </source>
</evidence>
<evidence type="ECO:0000256" key="1">
    <source>
        <dbReference type="SAM" id="MobiDB-lite"/>
    </source>
</evidence>
<dbReference type="Proteomes" id="UP001607303">
    <property type="component" value="Unassembled WGS sequence"/>
</dbReference>
<accession>A0ABD2CM74</accession>
<feature type="region of interest" description="Disordered" evidence="1">
    <location>
        <begin position="15"/>
        <end position="77"/>
    </location>
</feature>
<proteinExistence type="predicted"/>
<dbReference type="AlphaFoldDB" id="A0ABD2CM74"/>
<reference evidence="2 3" key="1">
    <citation type="journal article" date="2024" name="Ann. Entomol. Soc. Am.">
        <title>Genomic analyses of the southern and eastern yellowjacket wasps (Hymenoptera: Vespidae) reveal evolutionary signatures of social life.</title>
        <authorList>
            <person name="Catto M.A."/>
            <person name="Caine P.B."/>
            <person name="Orr S.E."/>
            <person name="Hunt B.G."/>
            <person name="Goodisman M.A.D."/>
        </authorList>
    </citation>
    <scope>NUCLEOTIDE SEQUENCE [LARGE SCALE GENOMIC DNA]</scope>
    <source>
        <strain evidence="2">232</strain>
        <tissue evidence="2">Head and thorax</tissue>
    </source>
</reference>
<name>A0ABD2CM74_VESMC</name>
<comment type="caution">
    <text evidence="2">The sequence shown here is derived from an EMBL/GenBank/DDBJ whole genome shotgun (WGS) entry which is preliminary data.</text>
</comment>
<feature type="compositionally biased region" description="Polar residues" evidence="1">
    <location>
        <begin position="64"/>
        <end position="77"/>
    </location>
</feature>
<keyword evidence="3" id="KW-1185">Reference proteome</keyword>
<organism evidence="2 3">
    <name type="scientific">Vespula maculifrons</name>
    <name type="common">Eastern yellow jacket</name>
    <name type="synonym">Wasp</name>
    <dbReference type="NCBI Taxonomy" id="7453"/>
    <lineage>
        <taxon>Eukaryota</taxon>
        <taxon>Metazoa</taxon>
        <taxon>Ecdysozoa</taxon>
        <taxon>Arthropoda</taxon>
        <taxon>Hexapoda</taxon>
        <taxon>Insecta</taxon>
        <taxon>Pterygota</taxon>
        <taxon>Neoptera</taxon>
        <taxon>Endopterygota</taxon>
        <taxon>Hymenoptera</taxon>
        <taxon>Apocrita</taxon>
        <taxon>Aculeata</taxon>
        <taxon>Vespoidea</taxon>
        <taxon>Vespidae</taxon>
        <taxon>Vespinae</taxon>
        <taxon>Vespula</taxon>
    </lineage>
</organism>